<comment type="caution">
    <text evidence="1">The sequence shown here is derived from an EMBL/GenBank/DDBJ whole genome shotgun (WGS) entry which is preliminary data.</text>
</comment>
<gene>
    <name evidence="1" type="ORF">ACFPM7_19285</name>
</gene>
<dbReference type="EMBL" id="JBHSKF010000010">
    <property type="protein sequence ID" value="MFC5289200.1"/>
    <property type="molecule type" value="Genomic_DNA"/>
</dbReference>
<accession>A0ABW0ET26</accession>
<name>A0ABW0ET26_9PSEU</name>
<keyword evidence="2" id="KW-1185">Reference proteome</keyword>
<evidence type="ECO:0000313" key="1">
    <source>
        <dbReference type="EMBL" id="MFC5289200.1"/>
    </source>
</evidence>
<protein>
    <submittedName>
        <fullName evidence="1">Uncharacterized protein</fullName>
    </submittedName>
</protein>
<organism evidence="1 2">
    <name type="scientific">Actinokineospora guangxiensis</name>
    <dbReference type="NCBI Taxonomy" id="1490288"/>
    <lineage>
        <taxon>Bacteria</taxon>
        <taxon>Bacillati</taxon>
        <taxon>Actinomycetota</taxon>
        <taxon>Actinomycetes</taxon>
        <taxon>Pseudonocardiales</taxon>
        <taxon>Pseudonocardiaceae</taxon>
        <taxon>Actinokineospora</taxon>
    </lineage>
</organism>
<proteinExistence type="predicted"/>
<sequence>MRIKCAACGCLDLEPGFVMDSGQSARGFTAWVAGALERGLFGGAKLMGRDKYVIEAFRCRQCAFLNHYAREMV</sequence>
<dbReference type="Proteomes" id="UP001596157">
    <property type="component" value="Unassembled WGS sequence"/>
</dbReference>
<evidence type="ECO:0000313" key="2">
    <source>
        <dbReference type="Proteomes" id="UP001596157"/>
    </source>
</evidence>
<dbReference type="RefSeq" id="WP_378249048.1">
    <property type="nucleotide sequence ID" value="NZ_JBHSKF010000010.1"/>
</dbReference>
<reference evidence="2" key="1">
    <citation type="journal article" date="2019" name="Int. J. Syst. Evol. Microbiol.">
        <title>The Global Catalogue of Microorganisms (GCM) 10K type strain sequencing project: providing services to taxonomists for standard genome sequencing and annotation.</title>
        <authorList>
            <consortium name="The Broad Institute Genomics Platform"/>
            <consortium name="The Broad Institute Genome Sequencing Center for Infectious Disease"/>
            <person name="Wu L."/>
            <person name="Ma J."/>
        </authorList>
    </citation>
    <scope>NUCLEOTIDE SEQUENCE [LARGE SCALE GENOMIC DNA]</scope>
    <source>
        <strain evidence="2">CCUG 59778</strain>
    </source>
</reference>